<dbReference type="Proteomes" id="UP000005085">
    <property type="component" value="Unassembled WGS sequence"/>
</dbReference>
<keyword evidence="1" id="KW-1133">Transmembrane helix</keyword>
<keyword evidence="1" id="KW-0812">Transmembrane</keyword>
<dbReference type="RefSeq" id="WP_020996004.1">
    <property type="nucleotide sequence ID" value="NZ_KI392040.1"/>
</dbReference>
<name>C3XI38_9HELI</name>
<evidence type="ECO:0000313" key="2">
    <source>
        <dbReference type="EMBL" id="EEO24677.2"/>
    </source>
</evidence>
<keyword evidence="1" id="KW-0472">Membrane</keyword>
<accession>C3XI38</accession>
<proteinExistence type="predicted"/>
<keyword evidence="3" id="KW-1185">Reference proteome</keyword>
<organism evidence="2 3">
    <name type="scientific">Helicobacter bilis ATCC 43879</name>
    <dbReference type="NCBI Taxonomy" id="613026"/>
    <lineage>
        <taxon>Bacteria</taxon>
        <taxon>Pseudomonadati</taxon>
        <taxon>Campylobacterota</taxon>
        <taxon>Epsilonproteobacteria</taxon>
        <taxon>Campylobacterales</taxon>
        <taxon>Helicobacteraceae</taxon>
        <taxon>Helicobacter</taxon>
    </lineage>
</organism>
<dbReference type="EMBL" id="ACDN02000069">
    <property type="protein sequence ID" value="EEO24677.2"/>
    <property type="molecule type" value="Genomic_DNA"/>
</dbReference>
<sequence>MVVGLTKGEGPWGPFETDNPLVEGAIAGAIIIGAAGLCWRTITGGK</sequence>
<reference evidence="2 3" key="1">
    <citation type="journal article" date="2014" name="Genome Announc.">
        <title>Draft genome sequences of six enterohepatic helicobacter species isolated from humans and one from rhesus macaques.</title>
        <authorList>
            <person name="Shen Z."/>
            <person name="Sheh A."/>
            <person name="Young S.K."/>
            <person name="Abouelliel A."/>
            <person name="Ward D.V."/>
            <person name="Earl A.M."/>
            <person name="Fox J.G."/>
        </authorList>
    </citation>
    <scope>NUCLEOTIDE SEQUENCE [LARGE SCALE GENOMIC DNA]</scope>
    <source>
        <strain evidence="2 3">ATCC 43879</strain>
    </source>
</reference>
<gene>
    <name evidence="2" type="ORF">HRAG_01734</name>
</gene>
<feature type="transmembrane region" description="Helical" evidence="1">
    <location>
        <begin position="20"/>
        <end position="39"/>
    </location>
</feature>
<protein>
    <submittedName>
        <fullName evidence="2">Uncharacterized protein</fullName>
    </submittedName>
</protein>
<comment type="caution">
    <text evidence="2">The sequence shown here is derived from an EMBL/GenBank/DDBJ whole genome shotgun (WGS) entry which is preliminary data.</text>
</comment>
<dbReference type="AlphaFoldDB" id="C3XI38"/>
<evidence type="ECO:0000313" key="3">
    <source>
        <dbReference type="Proteomes" id="UP000005085"/>
    </source>
</evidence>
<dbReference type="HOGENOM" id="CLU_3184422_0_0_7"/>
<evidence type="ECO:0000256" key="1">
    <source>
        <dbReference type="SAM" id="Phobius"/>
    </source>
</evidence>